<proteinExistence type="predicted"/>
<reference evidence="2" key="1">
    <citation type="submission" date="2021-02" db="EMBL/GenBank/DDBJ databases">
        <authorList>
            <person name="Dougan E. K."/>
            <person name="Rhodes N."/>
            <person name="Thang M."/>
            <person name="Chan C."/>
        </authorList>
    </citation>
    <scope>NUCLEOTIDE SEQUENCE</scope>
</reference>
<dbReference type="Proteomes" id="UP000626109">
    <property type="component" value="Unassembled WGS sequence"/>
</dbReference>
<feature type="region of interest" description="Disordered" evidence="1">
    <location>
        <begin position="27"/>
        <end position="55"/>
    </location>
</feature>
<accession>A0A813LHT7</accession>
<evidence type="ECO:0000313" key="3">
    <source>
        <dbReference type="Proteomes" id="UP000626109"/>
    </source>
</evidence>
<protein>
    <submittedName>
        <fullName evidence="2">Uncharacterized protein</fullName>
    </submittedName>
</protein>
<feature type="non-terminal residue" evidence="2">
    <location>
        <position position="126"/>
    </location>
</feature>
<name>A0A813LHT7_POLGL</name>
<evidence type="ECO:0000313" key="2">
    <source>
        <dbReference type="EMBL" id="CAE8728446.1"/>
    </source>
</evidence>
<gene>
    <name evidence="2" type="ORF">PGLA2088_LOCUS45129</name>
</gene>
<dbReference type="AlphaFoldDB" id="A0A813LHT7"/>
<sequence>AAASSKPVPVAMPSWLGSWTGSGSMPVPISAERPLGSGPVALGSGARSASPPGDATGLPFAAGEAVEYKSASAGSWIPAKVLRAKAEGCYDLDCKPDSTSALARLGVSSSFKEGDAVEYYSSTHNK</sequence>
<organism evidence="2 3">
    <name type="scientific">Polarella glacialis</name>
    <name type="common">Dinoflagellate</name>
    <dbReference type="NCBI Taxonomy" id="89957"/>
    <lineage>
        <taxon>Eukaryota</taxon>
        <taxon>Sar</taxon>
        <taxon>Alveolata</taxon>
        <taxon>Dinophyceae</taxon>
        <taxon>Suessiales</taxon>
        <taxon>Suessiaceae</taxon>
        <taxon>Polarella</taxon>
    </lineage>
</organism>
<dbReference type="EMBL" id="CAJNNW010035547">
    <property type="protein sequence ID" value="CAE8728446.1"/>
    <property type="molecule type" value="Genomic_DNA"/>
</dbReference>
<evidence type="ECO:0000256" key="1">
    <source>
        <dbReference type="SAM" id="MobiDB-lite"/>
    </source>
</evidence>
<comment type="caution">
    <text evidence="2">The sequence shown here is derived from an EMBL/GenBank/DDBJ whole genome shotgun (WGS) entry which is preliminary data.</text>
</comment>